<comment type="caution">
    <text evidence="4">The sequence shown here is derived from an EMBL/GenBank/DDBJ whole genome shotgun (WGS) entry which is preliminary data.</text>
</comment>
<name>A0A0G0HF30_9BACT</name>
<protein>
    <submittedName>
        <fullName evidence="4">Collagenase</fullName>
    </submittedName>
</protein>
<dbReference type="STRING" id="1619036.US58_C0012G0026"/>
<dbReference type="Pfam" id="PF01136">
    <property type="entry name" value="Peptidase_U32"/>
    <property type="match status" value="1"/>
</dbReference>
<dbReference type="AlphaFoldDB" id="A0A0G0HF30"/>
<evidence type="ECO:0000256" key="2">
    <source>
        <dbReference type="ARBA" id="ARBA00022801"/>
    </source>
</evidence>
<dbReference type="PANTHER" id="PTHR30217">
    <property type="entry name" value="PEPTIDASE U32 FAMILY"/>
    <property type="match status" value="1"/>
</dbReference>
<evidence type="ECO:0000313" key="4">
    <source>
        <dbReference type="EMBL" id="KKQ40817.1"/>
    </source>
</evidence>
<evidence type="ECO:0000313" key="5">
    <source>
        <dbReference type="Proteomes" id="UP000034333"/>
    </source>
</evidence>
<proteinExistence type="inferred from homology"/>
<sequence length="408" mass="45550">MSPAGSFASLNAAIKAGANSVYFGILQLNMRARSANNFKITDLSKIVRICKKNNVKTYLTVNTILYDSDLALMKKICKAAKKNGITAIIASDIAALQYASSIGLEVHISTQQNVSNIEAVRFFSKFADVVVLARELSLKQIEKIIEQIKKEKIVGPSGKLIRIELFAHGALCVSISGKCYMSLTTQNASANRGICRQNCRRTYRVIDEENGDELVLDNKYIMSPKDLCTIGFLDKLVKAGVSVFKLEGRGRAPDYVYTVTKCYHEAVEAVENNVYTKEKIRAWTEQLEKVYNRGLWHGGYYLGKKLGEWSGEYGSHTTTQNDYIGRVTNFFRKAGVGEFVLEAGNLKLGEEILITGDTTGAVKCKVDEMFVNDKPAKIAKKGDLITFKTPDRIRFNDRLFVIRNRSKK</sequence>
<dbReference type="GO" id="GO:0008233">
    <property type="term" value="F:peptidase activity"/>
    <property type="evidence" value="ECO:0007669"/>
    <property type="project" value="UniProtKB-KW"/>
</dbReference>
<accession>A0A0G0HF30</accession>
<comment type="similarity">
    <text evidence="3">Belongs to the peptidase U32 family.</text>
</comment>
<gene>
    <name evidence="4" type="ORF">US58_C0012G0026</name>
</gene>
<dbReference type="PATRIC" id="fig|1619036.3.peg.350"/>
<reference evidence="4 5" key="1">
    <citation type="journal article" date="2015" name="Nature">
        <title>rRNA introns, odd ribosomes, and small enigmatic genomes across a large radiation of phyla.</title>
        <authorList>
            <person name="Brown C.T."/>
            <person name="Hug L.A."/>
            <person name="Thomas B.C."/>
            <person name="Sharon I."/>
            <person name="Castelle C.J."/>
            <person name="Singh A."/>
            <person name="Wilkins M.J."/>
            <person name="Williams K.H."/>
            <person name="Banfield J.F."/>
        </authorList>
    </citation>
    <scope>NUCLEOTIDE SEQUENCE [LARGE SCALE GENOMIC DNA]</scope>
</reference>
<dbReference type="GO" id="GO:0006508">
    <property type="term" value="P:proteolysis"/>
    <property type="evidence" value="ECO:0007669"/>
    <property type="project" value="UniProtKB-KW"/>
</dbReference>
<dbReference type="EMBL" id="LBTN01000012">
    <property type="protein sequence ID" value="KKQ40817.1"/>
    <property type="molecule type" value="Genomic_DNA"/>
</dbReference>
<keyword evidence="2" id="KW-0378">Hydrolase</keyword>
<dbReference type="PANTHER" id="PTHR30217:SF6">
    <property type="entry name" value="TRNA HYDROXYLATION PROTEIN P"/>
    <property type="match status" value="1"/>
</dbReference>
<dbReference type="PROSITE" id="PS01276">
    <property type="entry name" value="PEPTIDASE_U32"/>
    <property type="match status" value="1"/>
</dbReference>
<dbReference type="Proteomes" id="UP000034333">
    <property type="component" value="Unassembled WGS sequence"/>
</dbReference>
<evidence type="ECO:0000256" key="3">
    <source>
        <dbReference type="ARBA" id="ARBA00038374"/>
    </source>
</evidence>
<organism evidence="4 5">
    <name type="scientific">Candidatus Magasanikbacteria bacterium GW2011_GWA2_37_8</name>
    <dbReference type="NCBI Taxonomy" id="1619036"/>
    <lineage>
        <taxon>Bacteria</taxon>
        <taxon>Candidatus Magasanikiibacteriota</taxon>
    </lineage>
</organism>
<dbReference type="InterPro" id="IPR051454">
    <property type="entry name" value="RNA/ubiquinone_mod_enzymes"/>
</dbReference>
<evidence type="ECO:0000256" key="1">
    <source>
        <dbReference type="ARBA" id="ARBA00022670"/>
    </source>
</evidence>
<keyword evidence="1" id="KW-0645">Protease</keyword>
<dbReference type="InterPro" id="IPR001539">
    <property type="entry name" value="Peptidase_U32"/>
</dbReference>